<dbReference type="RefSeq" id="WP_054838916.1">
    <property type="nucleotide sequence ID" value="NZ_BBBY01000025.1"/>
</dbReference>
<evidence type="ECO:0000256" key="6">
    <source>
        <dbReference type="SAM" id="Phobius"/>
    </source>
</evidence>
<evidence type="ECO:0000256" key="5">
    <source>
        <dbReference type="ARBA" id="ARBA00023136"/>
    </source>
</evidence>
<protein>
    <submittedName>
        <fullName evidence="8">DUF202 domain-containing protein</fullName>
    </submittedName>
</protein>
<proteinExistence type="predicted"/>
<keyword evidence="3 6" id="KW-0812">Transmembrane</keyword>
<keyword evidence="2" id="KW-1003">Cell membrane</keyword>
<comment type="caution">
    <text evidence="8">The sequence shown here is derived from an EMBL/GenBank/DDBJ whole genome shotgun (WGS) entry which is preliminary data.</text>
</comment>
<organism evidence="8 9">
    <name type="scientific">Sulfuracidifex metallicus DSM 6482 = JCM 9184</name>
    <dbReference type="NCBI Taxonomy" id="523847"/>
    <lineage>
        <taxon>Archaea</taxon>
        <taxon>Thermoproteota</taxon>
        <taxon>Thermoprotei</taxon>
        <taxon>Sulfolobales</taxon>
        <taxon>Sulfolobaceae</taxon>
        <taxon>Sulfuracidifex</taxon>
    </lineage>
</organism>
<dbReference type="OrthoDB" id="57223at2157"/>
<dbReference type="Pfam" id="PF02656">
    <property type="entry name" value="DUF202"/>
    <property type="match status" value="1"/>
</dbReference>
<feature type="transmembrane region" description="Helical" evidence="6">
    <location>
        <begin position="53"/>
        <end position="74"/>
    </location>
</feature>
<evidence type="ECO:0000313" key="8">
    <source>
        <dbReference type="EMBL" id="MUN28235.1"/>
    </source>
</evidence>
<accession>A0A6A9QLV9</accession>
<dbReference type="EMBL" id="WGGD01000005">
    <property type="protein sequence ID" value="MUN28235.1"/>
    <property type="molecule type" value="Genomic_DNA"/>
</dbReference>
<dbReference type="PANTHER" id="PTHR34187">
    <property type="entry name" value="FGR18P"/>
    <property type="match status" value="1"/>
</dbReference>
<dbReference type="InterPro" id="IPR003807">
    <property type="entry name" value="DUF202"/>
</dbReference>
<keyword evidence="4 6" id="KW-1133">Transmembrane helix</keyword>
<evidence type="ECO:0000259" key="7">
    <source>
        <dbReference type="Pfam" id="PF02656"/>
    </source>
</evidence>
<name>A0A6A9QLV9_SULME</name>
<keyword evidence="5 6" id="KW-0472">Membrane</keyword>
<dbReference type="AlphaFoldDB" id="A0A6A9QLV9"/>
<gene>
    <name evidence="8" type="ORF">GC250_01845</name>
</gene>
<reference evidence="8 9" key="1">
    <citation type="submission" date="2019-10" db="EMBL/GenBank/DDBJ databases">
        <title>Sequencing and Assembly of Multiple Reported Metal-Biooxidizing Members of the Extremely Thermoacidophilic Archaeal Family Sulfolobaceae.</title>
        <authorList>
            <person name="Counts J.A."/>
            <person name="Kelly R.M."/>
        </authorList>
    </citation>
    <scope>NUCLEOTIDE SEQUENCE [LARGE SCALE GENOMIC DNA]</scope>
    <source>
        <strain evidence="8 9">DSM 6482</strain>
    </source>
</reference>
<evidence type="ECO:0000256" key="3">
    <source>
        <dbReference type="ARBA" id="ARBA00022692"/>
    </source>
</evidence>
<evidence type="ECO:0000256" key="2">
    <source>
        <dbReference type="ARBA" id="ARBA00022475"/>
    </source>
</evidence>
<evidence type="ECO:0000313" key="9">
    <source>
        <dbReference type="Proteomes" id="UP000470772"/>
    </source>
</evidence>
<evidence type="ECO:0000256" key="1">
    <source>
        <dbReference type="ARBA" id="ARBA00004651"/>
    </source>
</evidence>
<feature type="domain" description="DUF202" evidence="7">
    <location>
        <begin position="6"/>
        <end position="79"/>
    </location>
</feature>
<feature type="transmembrane region" description="Helical" evidence="6">
    <location>
        <begin position="20"/>
        <end position="41"/>
    </location>
</feature>
<keyword evidence="9" id="KW-1185">Reference proteome</keyword>
<evidence type="ECO:0000256" key="4">
    <source>
        <dbReference type="ARBA" id="ARBA00022989"/>
    </source>
</evidence>
<dbReference type="GO" id="GO:0005886">
    <property type="term" value="C:plasma membrane"/>
    <property type="evidence" value="ECO:0007669"/>
    <property type="project" value="UniProtKB-SubCell"/>
</dbReference>
<dbReference type="PANTHER" id="PTHR34187:SF2">
    <property type="entry name" value="DUF202 DOMAIN-CONTAINING PROTEIN"/>
    <property type="match status" value="1"/>
</dbReference>
<feature type="transmembrane region" description="Helical" evidence="6">
    <location>
        <begin position="94"/>
        <end position="111"/>
    </location>
</feature>
<dbReference type="Proteomes" id="UP000470772">
    <property type="component" value="Unassembled WGS sequence"/>
</dbReference>
<sequence length="112" mass="12260">MTSASDHLANERTFLAWIRTGIALIGFGFVIAKFAIFLNLIKGTKGVSISSSVIYGEVLIFMGAITIAYGLYSYVEVEKDLQEGTYRSRKLENGIFAGSIIIIALVMSFLLL</sequence>
<comment type="subcellular location">
    <subcellularLocation>
        <location evidence="1">Cell membrane</location>
        <topology evidence="1">Multi-pass membrane protein</topology>
    </subcellularLocation>
</comment>
<dbReference type="InterPro" id="IPR052053">
    <property type="entry name" value="IM_YidH-like"/>
</dbReference>